<dbReference type="OrthoDB" id="2866996at2759"/>
<dbReference type="Pfam" id="PF22666">
    <property type="entry name" value="Glyco_hydro_2_N2"/>
    <property type="match status" value="1"/>
</dbReference>
<dbReference type="InterPro" id="IPR054593">
    <property type="entry name" value="Beta-mannosidase-like_N2"/>
</dbReference>
<dbReference type="InterPro" id="IPR036156">
    <property type="entry name" value="Beta-gal/glucu_dom_sf"/>
</dbReference>
<dbReference type="InterPro" id="IPR041625">
    <property type="entry name" value="Beta-mannosidase_Ig"/>
</dbReference>
<dbReference type="Gene3D" id="3.20.20.80">
    <property type="entry name" value="Glycosidases"/>
    <property type="match status" value="1"/>
</dbReference>
<dbReference type="EMBL" id="CDMC01000014">
    <property type="protein sequence ID" value="CEL09604.1"/>
    <property type="molecule type" value="Genomic_DNA"/>
</dbReference>
<dbReference type="GO" id="GO:0005576">
    <property type="term" value="C:extracellular region"/>
    <property type="evidence" value="ECO:0007669"/>
    <property type="project" value="UniProtKB-SubCell"/>
</dbReference>
<proteinExistence type="inferred from homology"/>
<feature type="domain" description="Beta-mannosidase-like galactose-binding" evidence="18">
    <location>
        <begin position="48"/>
        <end position="235"/>
    </location>
</feature>
<comment type="pathway">
    <text evidence="3">Glycan metabolism; N-glycan degradation.</text>
</comment>
<evidence type="ECO:0000259" key="17">
    <source>
        <dbReference type="Pfam" id="PF17786"/>
    </source>
</evidence>
<feature type="domain" description="Glycoside hydrolase family 2 immunoglobulin-like beta-sandwich" evidence="15">
    <location>
        <begin position="244"/>
        <end position="359"/>
    </location>
</feature>
<evidence type="ECO:0000256" key="8">
    <source>
        <dbReference type="ARBA" id="ARBA00023180"/>
    </source>
</evidence>
<keyword evidence="11" id="KW-0624">Polysaccharide degradation</keyword>
<dbReference type="EC" id="3.2.1.25" evidence="5"/>
<evidence type="ECO:0000259" key="16">
    <source>
        <dbReference type="Pfam" id="PF17753"/>
    </source>
</evidence>
<dbReference type="Pfam" id="PF17786">
    <property type="entry name" value="Mannosidase_ig"/>
    <property type="match status" value="1"/>
</dbReference>
<dbReference type="Proteomes" id="UP000054771">
    <property type="component" value="Unassembled WGS sequence"/>
</dbReference>
<evidence type="ECO:0000256" key="13">
    <source>
        <dbReference type="ARBA" id="ARBA00041069"/>
    </source>
</evidence>
<dbReference type="OMA" id="QFACASY"/>
<dbReference type="SUPFAM" id="SSF49785">
    <property type="entry name" value="Galactose-binding domain-like"/>
    <property type="match status" value="1"/>
</dbReference>
<organism evidence="19 20">
    <name type="scientific">Aspergillus calidoustus</name>
    <dbReference type="NCBI Taxonomy" id="454130"/>
    <lineage>
        <taxon>Eukaryota</taxon>
        <taxon>Fungi</taxon>
        <taxon>Dikarya</taxon>
        <taxon>Ascomycota</taxon>
        <taxon>Pezizomycotina</taxon>
        <taxon>Eurotiomycetes</taxon>
        <taxon>Eurotiomycetidae</taxon>
        <taxon>Eurotiales</taxon>
        <taxon>Aspergillaceae</taxon>
        <taxon>Aspergillus</taxon>
        <taxon>Aspergillus subgen. Nidulantes</taxon>
    </lineage>
</organism>
<evidence type="ECO:0000256" key="10">
    <source>
        <dbReference type="ARBA" id="ARBA00023295"/>
    </source>
</evidence>
<feature type="domain" description="Mannosidase Ig/CBM-like" evidence="17">
    <location>
        <begin position="746"/>
        <end position="840"/>
    </location>
</feature>
<keyword evidence="8" id="KW-0325">Glycoprotein</keyword>
<evidence type="ECO:0000256" key="14">
    <source>
        <dbReference type="ARBA" id="ARBA00041614"/>
    </source>
</evidence>
<dbReference type="InterPro" id="IPR013783">
    <property type="entry name" value="Ig-like_fold"/>
</dbReference>
<evidence type="ECO:0000256" key="5">
    <source>
        <dbReference type="ARBA" id="ARBA00012754"/>
    </source>
</evidence>
<comment type="subunit">
    <text evidence="4">Homodimer.</text>
</comment>
<dbReference type="GO" id="GO:0004567">
    <property type="term" value="F:beta-mannosidase activity"/>
    <property type="evidence" value="ECO:0007669"/>
    <property type="project" value="UniProtKB-EC"/>
</dbReference>
<evidence type="ECO:0000313" key="19">
    <source>
        <dbReference type="EMBL" id="CEL09604.1"/>
    </source>
</evidence>
<dbReference type="SUPFAM" id="SSF51445">
    <property type="entry name" value="(Trans)glycosidases"/>
    <property type="match status" value="1"/>
</dbReference>
<dbReference type="InterPro" id="IPR041447">
    <property type="entry name" value="Mannosidase_ig"/>
</dbReference>
<comment type="catalytic activity">
    <reaction evidence="1">
        <text>Hydrolysis of terminal, non-reducing beta-D-mannose residues in beta-D-mannosides.</text>
        <dbReference type="EC" id="3.2.1.25"/>
    </reaction>
</comment>
<name>A0A0U5H6F6_ASPCI</name>
<dbReference type="PANTHER" id="PTHR43730:SF1">
    <property type="entry name" value="BETA-MANNOSIDASE"/>
    <property type="match status" value="1"/>
</dbReference>
<dbReference type="InterPro" id="IPR050887">
    <property type="entry name" value="Beta-mannosidase_GH2"/>
</dbReference>
<protein>
    <recommendedName>
        <fullName evidence="13">Beta-mannosidase B</fullName>
        <ecNumber evidence="5">3.2.1.25</ecNumber>
    </recommendedName>
    <alternativeName>
        <fullName evidence="14">Mannanase B</fullName>
    </alternativeName>
</protein>
<keyword evidence="10" id="KW-0326">Glycosidase</keyword>
<evidence type="ECO:0000313" key="20">
    <source>
        <dbReference type="Proteomes" id="UP000054771"/>
    </source>
</evidence>
<keyword evidence="6" id="KW-0964">Secreted</keyword>
<evidence type="ECO:0000256" key="11">
    <source>
        <dbReference type="ARBA" id="ARBA00023326"/>
    </source>
</evidence>
<evidence type="ECO:0000259" key="18">
    <source>
        <dbReference type="Pfam" id="PF22666"/>
    </source>
</evidence>
<evidence type="ECO:0000259" key="15">
    <source>
        <dbReference type="Pfam" id="PF00703"/>
    </source>
</evidence>
<evidence type="ECO:0000256" key="9">
    <source>
        <dbReference type="ARBA" id="ARBA00023277"/>
    </source>
</evidence>
<dbReference type="GO" id="GO:0000272">
    <property type="term" value="P:polysaccharide catabolic process"/>
    <property type="evidence" value="ECO:0007669"/>
    <property type="project" value="UniProtKB-KW"/>
</dbReference>
<dbReference type="Gene3D" id="2.60.40.10">
    <property type="entry name" value="Immunoglobulins"/>
    <property type="match status" value="2"/>
</dbReference>
<evidence type="ECO:0000256" key="12">
    <source>
        <dbReference type="ARBA" id="ARBA00038429"/>
    </source>
</evidence>
<dbReference type="GO" id="GO:0006516">
    <property type="term" value="P:glycoprotein catabolic process"/>
    <property type="evidence" value="ECO:0007669"/>
    <property type="project" value="TreeGrafter"/>
</dbReference>
<dbReference type="PANTHER" id="PTHR43730">
    <property type="entry name" value="BETA-MANNOSIDASE"/>
    <property type="match status" value="1"/>
</dbReference>
<dbReference type="STRING" id="454130.A0A0U5H6F6"/>
<dbReference type="SUPFAM" id="SSF49303">
    <property type="entry name" value="beta-Galactosidase/glucuronidase domain"/>
    <property type="match status" value="2"/>
</dbReference>
<evidence type="ECO:0000256" key="6">
    <source>
        <dbReference type="ARBA" id="ARBA00022525"/>
    </source>
</evidence>
<dbReference type="InterPro" id="IPR006102">
    <property type="entry name" value="Ig-like_GH2"/>
</dbReference>
<feature type="domain" description="Beta-mannosidase Ig-fold" evidence="16">
    <location>
        <begin position="847"/>
        <end position="900"/>
    </location>
</feature>
<dbReference type="UniPathway" id="UPA00280"/>
<dbReference type="FunFam" id="3.20.20.80:FF:000050">
    <property type="entry name" value="Beta-mannosidase B"/>
    <property type="match status" value="1"/>
</dbReference>
<keyword evidence="20" id="KW-1185">Reference proteome</keyword>
<evidence type="ECO:0000256" key="2">
    <source>
        <dbReference type="ARBA" id="ARBA00004613"/>
    </source>
</evidence>
<reference evidence="20" key="1">
    <citation type="journal article" date="2016" name="Genome Announc.">
        <title>Draft genome sequences of fungus Aspergillus calidoustus.</title>
        <authorList>
            <person name="Horn F."/>
            <person name="Linde J."/>
            <person name="Mattern D.J."/>
            <person name="Walther G."/>
            <person name="Guthke R."/>
            <person name="Scherlach K."/>
            <person name="Martin K."/>
            <person name="Brakhage A.A."/>
            <person name="Petzke L."/>
            <person name="Valiante V."/>
        </authorList>
    </citation>
    <scope>NUCLEOTIDE SEQUENCE [LARGE SCALE GENOMIC DNA]</scope>
    <source>
        <strain evidence="20">SF006504</strain>
    </source>
</reference>
<gene>
    <name evidence="19" type="ORF">ASPCAL12739</name>
</gene>
<dbReference type="Pfam" id="PF17753">
    <property type="entry name" value="Ig_mannosidase"/>
    <property type="match status" value="1"/>
</dbReference>
<comment type="similarity">
    <text evidence="12">Belongs to the glycosyl hydrolase 2 family. Beta-mannosidase B subfamily.</text>
</comment>
<dbReference type="InterPro" id="IPR017853">
    <property type="entry name" value="GH"/>
</dbReference>
<keyword evidence="7" id="KW-0378">Hydrolase</keyword>
<evidence type="ECO:0000256" key="3">
    <source>
        <dbReference type="ARBA" id="ARBA00004740"/>
    </source>
</evidence>
<dbReference type="AlphaFoldDB" id="A0A0U5H6F6"/>
<dbReference type="Gene3D" id="2.60.120.260">
    <property type="entry name" value="Galactose-binding domain-like"/>
    <property type="match status" value="1"/>
</dbReference>
<dbReference type="Pfam" id="PF00703">
    <property type="entry name" value="Glyco_hydro_2"/>
    <property type="match status" value="1"/>
</dbReference>
<comment type="subcellular location">
    <subcellularLocation>
        <location evidence="2">Secreted</location>
    </subcellularLocation>
</comment>
<accession>A0A0U5H6F6</accession>
<dbReference type="InterPro" id="IPR008979">
    <property type="entry name" value="Galactose-bd-like_sf"/>
</dbReference>
<evidence type="ECO:0000256" key="4">
    <source>
        <dbReference type="ARBA" id="ARBA00011738"/>
    </source>
</evidence>
<sequence length="922" mass="104483">MGRYTGLVLYKLHRQYPWFVSARHRCLSNSHIANRNMKTHSQELKTGWSMKEHGPEETTGPWLAVKQVPSEVHLDLFANKKIPDPFLDTNELAVQWIGEKDWVYKTTFTTPQGSQEHGVTTALVFRGLDTFTTISLNGTTILTTENMHTTYRVDISTLLLPFTPKEETAEKSSALNALVITFHSALLRGRELVDTHPEHTFHVRQTEAGRVPVRKAQYHWGWDWGPILMTAGPWRPIVLETYVARVEDVWAEYRLSDDLKTCEGEICAKVEGCAGQWVVFSLRRQGGGEDGEVVREKVRVESTDDSEGIATVKVPFTLHSPALWYPHGYGSQSRYILSAELLDSDDKSLDQRAKLIGFRRAALIQDTDAFGKSFYFRVNNIDIFAGGSCWIPPDSFLSRMTRERYSEWMKLLVESSQVMIRVWGGGIYEDDAFLDAADELGTLVWHDFAFACASYPVFDGFLASVEVEVRQNLRRFRGHPSVVVWAGNNEDYQVQERYKLEYDPEDTDPESWRRSTFPARYIYEHLLPKWVSEEDPNVLYHPGSPWGDGKQTSDPTVGDIHQWNIWHGQMIPYQRAASLSGRFVSEFGMEAYPHLSTIRRFVTDPSQRHPGSMTLDFHNKAAGHARRLATYLSENLLVPADLASYTHATQILQAETMRYAYKSWRRMWGVSGARQCGAVLVWQLNDAWPGVSWSVVDYYGVRKPAFYAVKRALTAVDVGVSREANGDWTEGHVDPFEVLGGRGCLFDIWVTSSRLGRVEVEVVVRFISVASGEEVAEGITSRVIADANATTEVLADQRIKVCTAGDSPDNHDPFIIHAVLRSSDGRILATDTDWPQPLKYLDFSNRNVKVEVSPLGESITVSANRPVKGFVFEERERLTFSDNGFDLVPGEERVVTVRRESGHSEAIRWTYIGDERRGTQSC</sequence>
<evidence type="ECO:0000256" key="7">
    <source>
        <dbReference type="ARBA" id="ARBA00022801"/>
    </source>
</evidence>
<evidence type="ECO:0000256" key="1">
    <source>
        <dbReference type="ARBA" id="ARBA00000829"/>
    </source>
</evidence>
<keyword evidence="9" id="KW-0119">Carbohydrate metabolism</keyword>